<evidence type="ECO:0000259" key="2">
    <source>
        <dbReference type="Pfam" id="PF00149"/>
    </source>
</evidence>
<dbReference type="AlphaFoldDB" id="S7V9V2"/>
<evidence type="ECO:0000313" key="4">
    <source>
        <dbReference type="Proteomes" id="UP000014974"/>
    </source>
</evidence>
<organism evidence="3 4">
    <name type="scientific">Cyclobacterium qasimii M12-11B</name>
    <dbReference type="NCBI Taxonomy" id="641524"/>
    <lineage>
        <taxon>Bacteria</taxon>
        <taxon>Pseudomonadati</taxon>
        <taxon>Bacteroidota</taxon>
        <taxon>Cytophagia</taxon>
        <taxon>Cytophagales</taxon>
        <taxon>Cyclobacteriaceae</taxon>
        <taxon>Cyclobacterium</taxon>
    </lineage>
</organism>
<dbReference type="RefSeq" id="WP_020889784.1">
    <property type="nucleotide sequence ID" value="NZ_ATNM01000136.1"/>
</dbReference>
<feature type="chain" id="PRO_5004545211" evidence="1">
    <location>
        <begin position="21"/>
        <end position="366"/>
    </location>
</feature>
<name>S7V9V2_9BACT</name>
<dbReference type="Pfam" id="PF00149">
    <property type="entry name" value="Metallophos"/>
    <property type="match status" value="1"/>
</dbReference>
<keyword evidence="1" id="KW-0732">Signal</keyword>
<dbReference type="EMBL" id="ATNM01000136">
    <property type="protein sequence ID" value="EPR67035.1"/>
    <property type="molecule type" value="Genomic_DNA"/>
</dbReference>
<proteinExistence type="predicted"/>
<dbReference type="PANTHER" id="PTHR43143:SF5">
    <property type="entry name" value="SECRETED PROTEIN"/>
    <property type="match status" value="1"/>
</dbReference>
<evidence type="ECO:0000313" key="3">
    <source>
        <dbReference type="EMBL" id="EPR67035.1"/>
    </source>
</evidence>
<dbReference type="InterPro" id="IPR004843">
    <property type="entry name" value="Calcineurin-like_PHP"/>
</dbReference>
<dbReference type="Gene3D" id="3.60.21.10">
    <property type="match status" value="1"/>
</dbReference>
<accession>S7V9V2</accession>
<feature type="domain" description="Calcineurin-like phosphoesterase" evidence="2">
    <location>
        <begin position="74"/>
        <end position="250"/>
    </location>
</feature>
<gene>
    <name evidence="3" type="ORF">ADICYQ_3905</name>
</gene>
<evidence type="ECO:0000256" key="1">
    <source>
        <dbReference type="SAM" id="SignalP"/>
    </source>
</evidence>
<dbReference type="InterPro" id="IPR051918">
    <property type="entry name" value="STPP_CPPED1"/>
</dbReference>
<dbReference type="Proteomes" id="UP000014974">
    <property type="component" value="Unassembled WGS sequence"/>
</dbReference>
<dbReference type="STRING" id="641524.ADICYQ_3905"/>
<reference evidence="3 4" key="1">
    <citation type="journal article" date="2013" name="Genome Announc.">
        <title>Draft Genome Sequence of Cyclobacterium qasimii Strain M12-11BT, Isolated from Arctic Marine Sediment.</title>
        <authorList>
            <person name="Shivaji S."/>
            <person name="Ara S."/>
            <person name="Singh A."/>
            <person name="Kumar Pinnaka A."/>
        </authorList>
    </citation>
    <scope>NUCLEOTIDE SEQUENCE [LARGE SCALE GENOMIC DNA]</scope>
    <source>
        <strain evidence="3 4">M12-11B</strain>
    </source>
</reference>
<feature type="signal peptide" evidence="1">
    <location>
        <begin position="1"/>
        <end position="20"/>
    </location>
</feature>
<dbReference type="SUPFAM" id="SSF56300">
    <property type="entry name" value="Metallo-dependent phosphatases"/>
    <property type="match status" value="1"/>
</dbReference>
<dbReference type="GO" id="GO:0016787">
    <property type="term" value="F:hydrolase activity"/>
    <property type="evidence" value="ECO:0007669"/>
    <property type="project" value="InterPro"/>
</dbReference>
<protein>
    <submittedName>
        <fullName evidence="3">Putative secreted protein</fullName>
    </submittedName>
</protein>
<sequence length="366" mass="41875">MHNYPSLSIFYLFSVLLINACSSSTNIDFKKSRELKEAPEGVFSMIVIPDTQQYFGKSTKLEPDSENELTNPVFKTQIKWINDNIDRQKVVFVSHVGDIVDINNHSQWSLARNFMNSLHGKIPYGISVGNHDMTSDGNSSLFQQYFPVSRFSEFDWYGGYFNETSSITHSSNNSNSYQLFTAEGIDFVILHLECNAPDNVLMWADKILSKHKNRFAIISTHMFLGPIEKPRTPEGFFNDPKGIMRWIKNHGENGNSPQQMWDKLFSKHKNIHLILSGDQSRSNALNHKLIGDSGNTVYAILSDYMLSPGPLRIMRFKKHKNEIEIISYNVNDNNIVSGTKTIPEKSSHNFTIDIDFSAYLKIESRR</sequence>
<dbReference type="InterPro" id="IPR029052">
    <property type="entry name" value="Metallo-depent_PP-like"/>
</dbReference>
<dbReference type="PANTHER" id="PTHR43143">
    <property type="entry name" value="METALLOPHOSPHOESTERASE, CALCINEURIN SUPERFAMILY"/>
    <property type="match status" value="1"/>
</dbReference>
<dbReference type="OrthoDB" id="9772095at2"/>
<comment type="caution">
    <text evidence="3">The sequence shown here is derived from an EMBL/GenBank/DDBJ whole genome shotgun (WGS) entry which is preliminary data.</text>
</comment>
<dbReference type="eggNOG" id="COG1409">
    <property type="taxonomic scope" value="Bacteria"/>
</dbReference>